<proteinExistence type="predicted"/>
<dbReference type="EMBL" id="JAACFV010000028">
    <property type="protein sequence ID" value="KAF7510656.1"/>
    <property type="molecule type" value="Genomic_DNA"/>
</dbReference>
<dbReference type="Proteomes" id="UP000606974">
    <property type="component" value="Unassembled WGS sequence"/>
</dbReference>
<keyword evidence="2" id="KW-1185">Reference proteome</keyword>
<accession>A0A8H7E8D3</accession>
<evidence type="ECO:0000313" key="2">
    <source>
        <dbReference type="Proteomes" id="UP000606974"/>
    </source>
</evidence>
<dbReference type="OrthoDB" id="5430452at2759"/>
<protein>
    <submittedName>
        <fullName evidence="1">Uncharacterized protein</fullName>
    </submittedName>
</protein>
<sequence>MAQMMKDQSTAYPQIMRTSRFDMEPPALPLFCCFRSWVNTVVSPPASCHVTLQHQACYDGAPPKAPQPTINTSSMKACSHQSQTISLFLLFLGLTTQAAWQDAKYTPPTNWELSAIRDNANATGVASFPGVMVDMETPQAEARA</sequence>
<reference evidence="1" key="1">
    <citation type="submission" date="2020-02" db="EMBL/GenBank/DDBJ databases">
        <authorList>
            <person name="Palmer J.M."/>
        </authorList>
    </citation>
    <scope>NUCLEOTIDE SEQUENCE</scope>
    <source>
        <strain evidence="1">EPUS1.4</strain>
        <tissue evidence="1">Thallus</tissue>
    </source>
</reference>
<organism evidence="1 2">
    <name type="scientific">Endocarpon pusillum</name>
    <dbReference type="NCBI Taxonomy" id="364733"/>
    <lineage>
        <taxon>Eukaryota</taxon>
        <taxon>Fungi</taxon>
        <taxon>Dikarya</taxon>
        <taxon>Ascomycota</taxon>
        <taxon>Pezizomycotina</taxon>
        <taxon>Eurotiomycetes</taxon>
        <taxon>Chaetothyriomycetidae</taxon>
        <taxon>Verrucariales</taxon>
        <taxon>Verrucariaceae</taxon>
        <taxon>Endocarpon</taxon>
    </lineage>
</organism>
<evidence type="ECO:0000313" key="1">
    <source>
        <dbReference type="EMBL" id="KAF7510656.1"/>
    </source>
</evidence>
<dbReference type="AlphaFoldDB" id="A0A8H7E8D3"/>
<comment type="caution">
    <text evidence="1">The sequence shown here is derived from an EMBL/GenBank/DDBJ whole genome shotgun (WGS) entry which is preliminary data.</text>
</comment>
<gene>
    <name evidence="1" type="ORF">GJ744_006268</name>
</gene>
<name>A0A8H7E8D3_9EURO</name>